<evidence type="ECO:0000256" key="1">
    <source>
        <dbReference type="ARBA" id="ARBA00000900"/>
    </source>
</evidence>
<evidence type="ECO:0000259" key="7">
    <source>
        <dbReference type="PROSITE" id="PS50089"/>
    </source>
</evidence>
<dbReference type="Proteomes" id="UP000325577">
    <property type="component" value="Linkage Group LG12"/>
</dbReference>
<comment type="catalytic activity">
    <reaction evidence="1">
        <text>S-ubiquitinyl-[E2 ubiquitin-conjugating enzyme]-L-cysteine + [acceptor protein]-L-lysine = [E2 ubiquitin-conjugating enzyme]-L-cysteine + N(6)-ubiquitinyl-[acceptor protein]-L-lysine.</text>
        <dbReference type="EC" id="2.3.2.27"/>
    </reaction>
</comment>
<name>A0A5J5BI81_9ASTE</name>
<keyword evidence="9" id="KW-1185">Reference proteome</keyword>
<evidence type="ECO:0000256" key="5">
    <source>
        <dbReference type="ARBA" id="ARBA00022833"/>
    </source>
</evidence>
<dbReference type="OrthoDB" id="1149625at2759"/>
<dbReference type="SUPFAM" id="SSF57850">
    <property type="entry name" value="RING/U-box"/>
    <property type="match status" value="1"/>
</dbReference>
<dbReference type="EC" id="2.3.2.27" evidence="2"/>
<reference evidence="8 9" key="1">
    <citation type="submission" date="2019-09" db="EMBL/GenBank/DDBJ databases">
        <title>A chromosome-level genome assembly of the Chinese tupelo Nyssa sinensis.</title>
        <authorList>
            <person name="Yang X."/>
            <person name="Kang M."/>
            <person name="Yang Y."/>
            <person name="Xiong H."/>
            <person name="Wang M."/>
            <person name="Zhang Z."/>
            <person name="Wang Z."/>
            <person name="Wu H."/>
            <person name="Ma T."/>
            <person name="Liu J."/>
            <person name="Xi Z."/>
        </authorList>
    </citation>
    <scope>NUCLEOTIDE SEQUENCE [LARGE SCALE GENOMIC DNA]</scope>
    <source>
        <strain evidence="8">J267</strain>
        <tissue evidence="8">Leaf</tissue>
    </source>
</reference>
<evidence type="ECO:0000313" key="8">
    <source>
        <dbReference type="EMBL" id="KAA8542404.1"/>
    </source>
</evidence>
<dbReference type="Pfam" id="PF13639">
    <property type="entry name" value="zf-RING_2"/>
    <property type="match status" value="1"/>
</dbReference>
<protein>
    <recommendedName>
        <fullName evidence="2">RING-type E3 ubiquitin transferase</fullName>
        <ecNumber evidence="2">2.3.2.27</ecNumber>
    </recommendedName>
</protein>
<dbReference type="InterPro" id="IPR013083">
    <property type="entry name" value="Znf_RING/FYVE/PHD"/>
</dbReference>
<dbReference type="AlphaFoldDB" id="A0A5J5BI81"/>
<keyword evidence="3" id="KW-0479">Metal-binding</keyword>
<dbReference type="Gene3D" id="3.30.40.10">
    <property type="entry name" value="Zinc/RING finger domain, C3HC4 (zinc finger)"/>
    <property type="match status" value="1"/>
</dbReference>
<dbReference type="GO" id="GO:0008270">
    <property type="term" value="F:zinc ion binding"/>
    <property type="evidence" value="ECO:0007669"/>
    <property type="project" value="UniProtKB-KW"/>
</dbReference>
<dbReference type="GO" id="GO:0005737">
    <property type="term" value="C:cytoplasm"/>
    <property type="evidence" value="ECO:0007669"/>
    <property type="project" value="TreeGrafter"/>
</dbReference>
<dbReference type="PANTHER" id="PTHR15710:SF77">
    <property type="entry name" value="RING-H2 FINGER PROTEIN ATL21B"/>
    <property type="match status" value="1"/>
</dbReference>
<dbReference type="GO" id="GO:0061630">
    <property type="term" value="F:ubiquitin protein ligase activity"/>
    <property type="evidence" value="ECO:0007669"/>
    <property type="project" value="UniProtKB-EC"/>
</dbReference>
<dbReference type="GO" id="GO:0016567">
    <property type="term" value="P:protein ubiquitination"/>
    <property type="evidence" value="ECO:0007669"/>
    <property type="project" value="TreeGrafter"/>
</dbReference>
<dbReference type="InterPro" id="IPR001841">
    <property type="entry name" value="Znf_RING"/>
</dbReference>
<evidence type="ECO:0000256" key="6">
    <source>
        <dbReference type="PROSITE-ProRule" id="PRU00175"/>
    </source>
</evidence>
<evidence type="ECO:0000256" key="2">
    <source>
        <dbReference type="ARBA" id="ARBA00012483"/>
    </source>
</evidence>
<feature type="domain" description="RING-type" evidence="7">
    <location>
        <begin position="187"/>
        <end position="228"/>
    </location>
</feature>
<evidence type="ECO:0000256" key="4">
    <source>
        <dbReference type="ARBA" id="ARBA00022771"/>
    </source>
</evidence>
<sequence>MPPEIVSAELCAGNLLGLGSAWEDSSSLIRNSPPKPYNQFYIKIDAHFRYPLEVPLNEDDLLFNGLDSITHAMEFWEPCDHLMYANTSWSVISDMLTSVRVPLGLQPFMIQRISACALSMATAAHNVGQKVLAMMVSIDCVLGEGLFQDGALAWQVPVGFRPVPARRSSVEILEKVEVEDLDSMNQCVICLEKFSVGSEVTRMPCSHLYHGGCIANWLGVSNICPICNFQMPT</sequence>
<keyword evidence="4 6" id="KW-0863">Zinc-finger</keyword>
<dbReference type="SMART" id="SM00184">
    <property type="entry name" value="RING"/>
    <property type="match status" value="1"/>
</dbReference>
<evidence type="ECO:0000256" key="3">
    <source>
        <dbReference type="ARBA" id="ARBA00022723"/>
    </source>
</evidence>
<dbReference type="PROSITE" id="PS50089">
    <property type="entry name" value="ZF_RING_2"/>
    <property type="match status" value="1"/>
</dbReference>
<accession>A0A5J5BI81</accession>
<dbReference type="EMBL" id="CM018035">
    <property type="protein sequence ID" value="KAA8542404.1"/>
    <property type="molecule type" value="Genomic_DNA"/>
</dbReference>
<organism evidence="8 9">
    <name type="scientific">Nyssa sinensis</name>
    <dbReference type="NCBI Taxonomy" id="561372"/>
    <lineage>
        <taxon>Eukaryota</taxon>
        <taxon>Viridiplantae</taxon>
        <taxon>Streptophyta</taxon>
        <taxon>Embryophyta</taxon>
        <taxon>Tracheophyta</taxon>
        <taxon>Spermatophyta</taxon>
        <taxon>Magnoliopsida</taxon>
        <taxon>eudicotyledons</taxon>
        <taxon>Gunneridae</taxon>
        <taxon>Pentapetalae</taxon>
        <taxon>asterids</taxon>
        <taxon>Cornales</taxon>
        <taxon>Nyssaceae</taxon>
        <taxon>Nyssa</taxon>
    </lineage>
</organism>
<dbReference type="PANTHER" id="PTHR15710">
    <property type="entry name" value="E3 UBIQUITIN-PROTEIN LIGASE PRAJA"/>
    <property type="match status" value="1"/>
</dbReference>
<keyword evidence="5" id="KW-0862">Zinc</keyword>
<gene>
    <name evidence="8" type="ORF">F0562_023460</name>
</gene>
<proteinExistence type="predicted"/>
<evidence type="ECO:0000313" key="9">
    <source>
        <dbReference type="Proteomes" id="UP000325577"/>
    </source>
</evidence>